<keyword evidence="3 6" id="KW-0863">Zinc-finger</keyword>
<keyword evidence="5" id="KW-0539">Nucleus</keyword>
<feature type="domain" description="GATA-type" evidence="7">
    <location>
        <begin position="51"/>
        <end position="104"/>
    </location>
</feature>
<proteinExistence type="predicted"/>
<reference evidence="8 9" key="1">
    <citation type="submission" date="2020-07" db="EMBL/GenBank/DDBJ databases">
        <title>Comparative genomics of pyrophilous fungi reveals a link between fire events and developmental genes.</title>
        <authorList>
            <consortium name="DOE Joint Genome Institute"/>
            <person name="Steindorff A.S."/>
            <person name="Carver A."/>
            <person name="Calhoun S."/>
            <person name="Stillman K."/>
            <person name="Liu H."/>
            <person name="Lipzen A."/>
            <person name="Pangilinan J."/>
            <person name="Labutti K."/>
            <person name="Bruns T.D."/>
            <person name="Grigoriev I.V."/>
        </authorList>
    </citation>
    <scope>NUCLEOTIDE SEQUENCE [LARGE SCALE GENOMIC DNA]</scope>
    <source>
        <strain evidence="8 9">CBS 144469</strain>
    </source>
</reference>
<gene>
    <name evidence="8" type="ORF">DFP72DRAFT_759313</name>
</gene>
<dbReference type="PANTHER" id="PTHR10071">
    <property type="entry name" value="TRANSCRIPTION FACTOR GATA FAMILY MEMBER"/>
    <property type="match status" value="1"/>
</dbReference>
<name>A0A8H6LUS3_9AGAR</name>
<accession>A0A8H6LUS3</accession>
<dbReference type="Pfam" id="PF00320">
    <property type="entry name" value="GATA"/>
    <property type="match status" value="2"/>
</dbReference>
<dbReference type="SMART" id="SM00401">
    <property type="entry name" value="ZnF_GATA"/>
    <property type="match status" value="2"/>
</dbReference>
<evidence type="ECO:0000313" key="9">
    <source>
        <dbReference type="Proteomes" id="UP000521943"/>
    </source>
</evidence>
<dbReference type="GO" id="GO:0005634">
    <property type="term" value="C:nucleus"/>
    <property type="evidence" value="ECO:0007669"/>
    <property type="project" value="UniProtKB-SubCell"/>
</dbReference>
<dbReference type="PANTHER" id="PTHR10071:SF281">
    <property type="entry name" value="BOX A-BINDING FACTOR-RELATED"/>
    <property type="match status" value="1"/>
</dbReference>
<organism evidence="8 9">
    <name type="scientific">Ephemerocybe angulata</name>
    <dbReference type="NCBI Taxonomy" id="980116"/>
    <lineage>
        <taxon>Eukaryota</taxon>
        <taxon>Fungi</taxon>
        <taxon>Dikarya</taxon>
        <taxon>Basidiomycota</taxon>
        <taxon>Agaricomycotina</taxon>
        <taxon>Agaricomycetes</taxon>
        <taxon>Agaricomycetidae</taxon>
        <taxon>Agaricales</taxon>
        <taxon>Agaricineae</taxon>
        <taxon>Psathyrellaceae</taxon>
        <taxon>Ephemerocybe</taxon>
    </lineage>
</organism>
<dbReference type="InterPro" id="IPR013088">
    <property type="entry name" value="Znf_NHR/GATA"/>
</dbReference>
<evidence type="ECO:0000256" key="6">
    <source>
        <dbReference type="PROSITE-ProRule" id="PRU00094"/>
    </source>
</evidence>
<dbReference type="Proteomes" id="UP000521943">
    <property type="component" value="Unassembled WGS sequence"/>
</dbReference>
<sequence>KHCSKCKTTTTSRWRRDPTTFAPLCNACNMVEVLKREEARLGTPYRAKEQDSEGSVCSHCGTGAASVWRRTSAGDVLCNACGTYLRLRGKPRPLTLARNAIESPPNHDDT</sequence>
<keyword evidence="2" id="KW-0479">Metal-binding</keyword>
<dbReference type="InterPro" id="IPR000679">
    <property type="entry name" value="Znf_GATA"/>
</dbReference>
<dbReference type="PRINTS" id="PR00619">
    <property type="entry name" value="GATAZNFINGER"/>
</dbReference>
<dbReference type="GO" id="GO:0000981">
    <property type="term" value="F:DNA-binding transcription factor activity, RNA polymerase II-specific"/>
    <property type="evidence" value="ECO:0007669"/>
    <property type="project" value="TreeGrafter"/>
</dbReference>
<dbReference type="GO" id="GO:0000122">
    <property type="term" value="P:negative regulation of transcription by RNA polymerase II"/>
    <property type="evidence" value="ECO:0007669"/>
    <property type="project" value="TreeGrafter"/>
</dbReference>
<dbReference type="PROSITE" id="PS50114">
    <property type="entry name" value="GATA_ZN_FINGER_2"/>
    <property type="match status" value="2"/>
</dbReference>
<keyword evidence="4" id="KW-0862">Zinc</keyword>
<evidence type="ECO:0000256" key="2">
    <source>
        <dbReference type="ARBA" id="ARBA00022723"/>
    </source>
</evidence>
<dbReference type="EMBL" id="JACGCI010000144">
    <property type="protein sequence ID" value="KAF6743450.1"/>
    <property type="molecule type" value="Genomic_DNA"/>
</dbReference>
<feature type="domain" description="GATA-type" evidence="7">
    <location>
        <begin position="1"/>
        <end position="30"/>
    </location>
</feature>
<comment type="subcellular location">
    <subcellularLocation>
        <location evidence="1">Nucleus</location>
    </subcellularLocation>
</comment>
<dbReference type="SUPFAM" id="SSF57716">
    <property type="entry name" value="Glucocorticoid receptor-like (DNA-binding domain)"/>
    <property type="match status" value="2"/>
</dbReference>
<dbReference type="GO" id="GO:0045944">
    <property type="term" value="P:positive regulation of transcription by RNA polymerase II"/>
    <property type="evidence" value="ECO:0007669"/>
    <property type="project" value="TreeGrafter"/>
</dbReference>
<evidence type="ECO:0000256" key="4">
    <source>
        <dbReference type="ARBA" id="ARBA00022833"/>
    </source>
</evidence>
<dbReference type="InterPro" id="IPR039355">
    <property type="entry name" value="Transcription_factor_GATA"/>
</dbReference>
<dbReference type="OrthoDB" id="515401at2759"/>
<dbReference type="CDD" id="cd00202">
    <property type="entry name" value="ZnF_GATA"/>
    <property type="match status" value="1"/>
</dbReference>
<evidence type="ECO:0000256" key="3">
    <source>
        <dbReference type="ARBA" id="ARBA00022771"/>
    </source>
</evidence>
<keyword evidence="9" id="KW-1185">Reference proteome</keyword>
<evidence type="ECO:0000256" key="5">
    <source>
        <dbReference type="ARBA" id="ARBA00023242"/>
    </source>
</evidence>
<feature type="non-terminal residue" evidence="8">
    <location>
        <position position="1"/>
    </location>
</feature>
<protein>
    <recommendedName>
        <fullName evidence="7">GATA-type domain-containing protein</fullName>
    </recommendedName>
</protein>
<feature type="non-terminal residue" evidence="8">
    <location>
        <position position="110"/>
    </location>
</feature>
<evidence type="ECO:0000259" key="7">
    <source>
        <dbReference type="PROSITE" id="PS50114"/>
    </source>
</evidence>
<dbReference type="AlphaFoldDB" id="A0A8H6LUS3"/>
<dbReference type="GO" id="GO:0008270">
    <property type="term" value="F:zinc ion binding"/>
    <property type="evidence" value="ECO:0007669"/>
    <property type="project" value="UniProtKB-KW"/>
</dbReference>
<evidence type="ECO:0000313" key="8">
    <source>
        <dbReference type="EMBL" id="KAF6743450.1"/>
    </source>
</evidence>
<dbReference type="Gene3D" id="3.30.50.10">
    <property type="entry name" value="Erythroid Transcription Factor GATA-1, subunit A"/>
    <property type="match status" value="2"/>
</dbReference>
<comment type="caution">
    <text evidence="8">The sequence shown here is derived from an EMBL/GenBank/DDBJ whole genome shotgun (WGS) entry which is preliminary data.</text>
</comment>
<dbReference type="GO" id="GO:0000978">
    <property type="term" value="F:RNA polymerase II cis-regulatory region sequence-specific DNA binding"/>
    <property type="evidence" value="ECO:0007669"/>
    <property type="project" value="TreeGrafter"/>
</dbReference>
<evidence type="ECO:0000256" key="1">
    <source>
        <dbReference type="ARBA" id="ARBA00004123"/>
    </source>
</evidence>